<dbReference type="AlphaFoldDB" id="A0AAV5WZ10"/>
<comment type="caution">
    <text evidence="2">The sequence shown here is derived from an EMBL/GenBank/DDBJ whole genome shotgun (WGS) entry which is preliminary data.</text>
</comment>
<feature type="signal peptide" evidence="1">
    <location>
        <begin position="1"/>
        <end position="16"/>
    </location>
</feature>
<sequence length="319" mass="36509">MRWILFLLSSIHLSRSSLPQDNLTKEEYEDIVRMIFKYIYAHEDICGTILTDERWMPAGTDCFIPCEYTSNVCLLKSNDRSDPHQYCKQLPSRCVAGIRREVGMNYLTPTQAPVDPDLYYYGRGDNTTTAKPVERIHSIEKEIYQMMGESTKSFMPEQSLKSIERDNQILFDTSTNQVFGPPRPSHPPRVSPSLPPAYVPYELPVESNPYLDQYFRGRKEYMGETTLYDVTSVLRRSRLFRTGNNGLPPNRKTDKYTVLYEGANGEVVARGPAFDQKSPPLPIFLVDDKTKEKSTVDGNRKLIELTDEEILGGFHHSSG</sequence>
<accession>A0AAV5WZ10</accession>
<name>A0AAV5WZ10_9BILA</name>
<organism evidence="2 3">
    <name type="scientific">Pristionchus fissidentatus</name>
    <dbReference type="NCBI Taxonomy" id="1538716"/>
    <lineage>
        <taxon>Eukaryota</taxon>
        <taxon>Metazoa</taxon>
        <taxon>Ecdysozoa</taxon>
        <taxon>Nematoda</taxon>
        <taxon>Chromadorea</taxon>
        <taxon>Rhabditida</taxon>
        <taxon>Rhabditina</taxon>
        <taxon>Diplogasteromorpha</taxon>
        <taxon>Diplogasteroidea</taxon>
        <taxon>Neodiplogasteridae</taxon>
        <taxon>Pristionchus</taxon>
    </lineage>
</organism>
<proteinExistence type="predicted"/>
<dbReference type="EMBL" id="BTSY01000007">
    <property type="protein sequence ID" value="GMT35948.1"/>
    <property type="molecule type" value="Genomic_DNA"/>
</dbReference>
<feature type="non-terminal residue" evidence="2">
    <location>
        <position position="319"/>
    </location>
</feature>
<keyword evidence="3" id="KW-1185">Reference proteome</keyword>
<dbReference type="Proteomes" id="UP001432322">
    <property type="component" value="Unassembled WGS sequence"/>
</dbReference>
<reference evidence="2" key="1">
    <citation type="submission" date="2023-10" db="EMBL/GenBank/DDBJ databases">
        <title>Genome assembly of Pristionchus species.</title>
        <authorList>
            <person name="Yoshida K."/>
            <person name="Sommer R.J."/>
        </authorList>
    </citation>
    <scope>NUCLEOTIDE SEQUENCE</scope>
    <source>
        <strain evidence="2">RS5133</strain>
    </source>
</reference>
<evidence type="ECO:0000256" key="1">
    <source>
        <dbReference type="SAM" id="SignalP"/>
    </source>
</evidence>
<keyword evidence="1" id="KW-0732">Signal</keyword>
<evidence type="ECO:0000313" key="2">
    <source>
        <dbReference type="EMBL" id="GMT35948.1"/>
    </source>
</evidence>
<evidence type="ECO:0000313" key="3">
    <source>
        <dbReference type="Proteomes" id="UP001432322"/>
    </source>
</evidence>
<gene>
    <name evidence="2" type="ORF">PFISCL1PPCAC_27245</name>
</gene>
<protein>
    <submittedName>
        <fullName evidence="2">Uncharacterized protein</fullName>
    </submittedName>
</protein>
<feature type="chain" id="PRO_5043831705" evidence="1">
    <location>
        <begin position="17"/>
        <end position="319"/>
    </location>
</feature>